<dbReference type="Pfam" id="PF07690">
    <property type="entry name" value="MFS_1"/>
    <property type="match status" value="1"/>
</dbReference>
<name>A0A176Y8R3_9BRAD</name>
<evidence type="ECO:0000313" key="9">
    <source>
        <dbReference type="Proteomes" id="UP000076959"/>
    </source>
</evidence>
<evidence type="ECO:0000256" key="4">
    <source>
        <dbReference type="ARBA" id="ARBA00022989"/>
    </source>
</evidence>
<feature type="transmembrane region" description="Helical" evidence="6">
    <location>
        <begin position="249"/>
        <end position="270"/>
    </location>
</feature>
<reference evidence="8 9" key="1">
    <citation type="submission" date="2016-03" db="EMBL/GenBank/DDBJ databases">
        <title>Draft Genome Sequence of the Strain BR 10245 (Bradyrhizobium sp.) isolated from nodules of Centrolobium paraense.</title>
        <authorList>
            <person name="Simoes-Araujo J.L.Sr."/>
            <person name="Barauna A.C."/>
            <person name="Silva K."/>
            <person name="Zilli J.E."/>
        </authorList>
    </citation>
    <scope>NUCLEOTIDE SEQUENCE [LARGE SCALE GENOMIC DNA]</scope>
    <source>
        <strain evidence="8 9">BR 10245</strain>
    </source>
</reference>
<dbReference type="InterPro" id="IPR020846">
    <property type="entry name" value="MFS_dom"/>
</dbReference>
<feature type="transmembrane region" description="Helical" evidence="6">
    <location>
        <begin position="364"/>
        <end position="390"/>
    </location>
</feature>
<evidence type="ECO:0000256" key="5">
    <source>
        <dbReference type="ARBA" id="ARBA00023136"/>
    </source>
</evidence>
<evidence type="ECO:0000256" key="2">
    <source>
        <dbReference type="ARBA" id="ARBA00022448"/>
    </source>
</evidence>
<comment type="subcellular location">
    <subcellularLocation>
        <location evidence="1">Membrane</location>
        <topology evidence="1">Multi-pass membrane protein</topology>
    </subcellularLocation>
</comment>
<dbReference type="RefSeq" id="WP_063708432.1">
    <property type="nucleotide sequence ID" value="NZ_LUUB01000120.1"/>
</dbReference>
<feature type="transmembrane region" description="Helical" evidence="6">
    <location>
        <begin position="313"/>
        <end position="333"/>
    </location>
</feature>
<sequence>MSSAVDVSLQAADREAEVFRKVAFRVLPLMVAAFVISYIDRTNVGFAALNMNRDIGLTELTFGWGAGILFFSYCAFEVPSNIALYRFGARRWIARIMITWGLVAAATAFVVGPYSFYALRFLLGVAEAGFTPGVMYFFVAWFPARYRTRALSVFQMSVPLASLVSGPLSSAILQIEGVWGLAGWQWLFIIEGLPAVVIGLLVLRYLSDTPQQATWLSEEEREIVVKAIEAEKRERPVHRLWSALADRRVLILAGIQFGFTIGSYAVGIWLPLILKSHGLSNTAIGLVAALPYLFGCIATMLWSWLVDKTGRRILNLALACTVGAIGLCISVVFQSLELGLVGLSIALVGITSARGIFWSIPPRFLTGLGAAGGLAFINSIGTLGGFFGPVTMGWLKQATGSFQAGLGAMAGFLLLSALLTQLLQMSMRQE</sequence>
<keyword evidence="4 6" id="KW-1133">Transmembrane helix</keyword>
<dbReference type="InterPro" id="IPR011701">
    <property type="entry name" value="MFS"/>
</dbReference>
<keyword evidence="5 6" id="KW-0472">Membrane</keyword>
<dbReference type="CDD" id="cd17319">
    <property type="entry name" value="MFS_ExuT_GudP_like"/>
    <property type="match status" value="1"/>
</dbReference>
<dbReference type="PROSITE" id="PS50850">
    <property type="entry name" value="MFS"/>
    <property type="match status" value="1"/>
</dbReference>
<dbReference type="Gene3D" id="1.20.1250.20">
    <property type="entry name" value="MFS general substrate transporter like domains"/>
    <property type="match status" value="2"/>
</dbReference>
<keyword evidence="9" id="KW-1185">Reference proteome</keyword>
<feature type="transmembrane region" description="Helical" evidence="6">
    <location>
        <begin position="151"/>
        <end position="172"/>
    </location>
</feature>
<dbReference type="GO" id="GO:0022857">
    <property type="term" value="F:transmembrane transporter activity"/>
    <property type="evidence" value="ECO:0007669"/>
    <property type="project" value="InterPro"/>
</dbReference>
<dbReference type="STRING" id="1505087.AYJ54_33430"/>
<feature type="transmembrane region" description="Helical" evidence="6">
    <location>
        <begin position="184"/>
        <end position="206"/>
    </location>
</feature>
<feature type="transmembrane region" description="Helical" evidence="6">
    <location>
        <begin position="282"/>
        <end position="306"/>
    </location>
</feature>
<accession>A0A176Y8R3</accession>
<feature type="transmembrane region" description="Helical" evidence="6">
    <location>
        <begin position="60"/>
        <end position="80"/>
    </location>
</feature>
<feature type="transmembrane region" description="Helical" evidence="6">
    <location>
        <begin position="22"/>
        <end position="40"/>
    </location>
</feature>
<dbReference type="EMBL" id="LUUB01000120">
    <property type="protein sequence ID" value="OAE98956.1"/>
    <property type="molecule type" value="Genomic_DNA"/>
</dbReference>
<feature type="transmembrane region" description="Helical" evidence="6">
    <location>
        <begin position="339"/>
        <end position="357"/>
    </location>
</feature>
<dbReference type="PANTHER" id="PTHR43791">
    <property type="entry name" value="PERMEASE-RELATED"/>
    <property type="match status" value="1"/>
</dbReference>
<comment type="caution">
    <text evidence="8">The sequence shown here is derived from an EMBL/GenBank/DDBJ whole genome shotgun (WGS) entry which is preliminary data.</text>
</comment>
<evidence type="ECO:0000313" key="8">
    <source>
        <dbReference type="EMBL" id="OAE98956.1"/>
    </source>
</evidence>
<organism evidence="8 9">
    <name type="scientific">Bradyrhizobium centrolobii</name>
    <dbReference type="NCBI Taxonomy" id="1505087"/>
    <lineage>
        <taxon>Bacteria</taxon>
        <taxon>Pseudomonadati</taxon>
        <taxon>Pseudomonadota</taxon>
        <taxon>Alphaproteobacteria</taxon>
        <taxon>Hyphomicrobiales</taxon>
        <taxon>Nitrobacteraceae</taxon>
        <taxon>Bradyrhizobium</taxon>
    </lineage>
</organism>
<evidence type="ECO:0000256" key="1">
    <source>
        <dbReference type="ARBA" id="ARBA00004141"/>
    </source>
</evidence>
<evidence type="ECO:0000256" key="3">
    <source>
        <dbReference type="ARBA" id="ARBA00022692"/>
    </source>
</evidence>
<gene>
    <name evidence="8" type="ORF">AYJ54_33430</name>
</gene>
<evidence type="ECO:0000259" key="7">
    <source>
        <dbReference type="PROSITE" id="PS50850"/>
    </source>
</evidence>
<dbReference type="Proteomes" id="UP000076959">
    <property type="component" value="Unassembled WGS sequence"/>
</dbReference>
<dbReference type="InterPro" id="IPR036259">
    <property type="entry name" value="MFS_trans_sf"/>
</dbReference>
<protein>
    <recommendedName>
        <fullName evidence="7">Major facilitator superfamily (MFS) profile domain-containing protein</fullName>
    </recommendedName>
</protein>
<feature type="transmembrane region" description="Helical" evidence="6">
    <location>
        <begin position="117"/>
        <end position="139"/>
    </location>
</feature>
<evidence type="ECO:0000256" key="6">
    <source>
        <dbReference type="SAM" id="Phobius"/>
    </source>
</evidence>
<dbReference type="AlphaFoldDB" id="A0A176Y8R3"/>
<keyword evidence="3 6" id="KW-0812">Transmembrane</keyword>
<keyword evidence="2" id="KW-0813">Transport</keyword>
<feature type="domain" description="Major facilitator superfamily (MFS) profile" evidence="7">
    <location>
        <begin position="26"/>
        <end position="428"/>
    </location>
</feature>
<dbReference type="GO" id="GO:0016020">
    <property type="term" value="C:membrane"/>
    <property type="evidence" value="ECO:0007669"/>
    <property type="project" value="UniProtKB-SubCell"/>
</dbReference>
<dbReference type="FunFam" id="1.20.1250.20:FF:000018">
    <property type="entry name" value="MFS transporter permease"/>
    <property type="match status" value="1"/>
</dbReference>
<dbReference type="PANTHER" id="PTHR43791:SF36">
    <property type="entry name" value="TRANSPORTER, PUTATIVE (AFU_ORTHOLOGUE AFUA_6G08340)-RELATED"/>
    <property type="match status" value="1"/>
</dbReference>
<feature type="transmembrane region" description="Helical" evidence="6">
    <location>
        <begin position="402"/>
        <end position="423"/>
    </location>
</feature>
<feature type="transmembrane region" description="Helical" evidence="6">
    <location>
        <begin position="92"/>
        <end position="111"/>
    </location>
</feature>
<dbReference type="SUPFAM" id="SSF103473">
    <property type="entry name" value="MFS general substrate transporter"/>
    <property type="match status" value="1"/>
</dbReference>
<proteinExistence type="predicted"/>